<gene>
    <name evidence="3" type="ordered locus">W5S_1283</name>
</gene>
<sequence>MTRQQYTPEFKRRTVALLLDSGKSVARMAQELDIKENTLYNWKKRYQDKAGAAFSNTPQLSEQELEIRRLKTKIAELEEDKLILKKAAAFFARESR</sequence>
<name>A0A0H3I1X5_PECPM</name>
<dbReference type="Pfam" id="PF01527">
    <property type="entry name" value="HTH_Tnp_1"/>
    <property type="match status" value="1"/>
</dbReference>
<dbReference type="eggNOG" id="COG2963">
    <property type="taxonomic scope" value="Bacteria"/>
</dbReference>
<dbReference type="PANTHER" id="PTHR33215">
    <property type="entry name" value="PROTEIN DISTAL ANTENNA"/>
    <property type="match status" value="1"/>
</dbReference>
<dbReference type="InterPro" id="IPR009057">
    <property type="entry name" value="Homeodomain-like_sf"/>
</dbReference>
<dbReference type="EMBL" id="CP003415">
    <property type="protein sequence ID" value="AFI89384.1"/>
    <property type="molecule type" value="Genomic_DNA"/>
</dbReference>
<evidence type="ECO:0000256" key="1">
    <source>
        <dbReference type="ARBA" id="ARBA00009964"/>
    </source>
</evidence>
<accession>A0A0H3I1X5</accession>
<dbReference type="InterPro" id="IPR051839">
    <property type="entry name" value="RD_transcriptional_regulator"/>
</dbReference>
<evidence type="ECO:0000256" key="2">
    <source>
        <dbReference type="SAM" id="Coils"/>
    </source>
</evidence>
<dbReference type="PANTHER" id="PTHR33215:SF13">
    <property type="entry name" value="PROTEIN DISTAL ANTENNA"/>
    <property type="match status" value="1"/>
</dbReference>
<feature type="coiled-coil region" evidence="2">
    <location>
        <begin position="60"/>
        <end position="87"/>
    </location>
</feature>
<protein>
    <submittedName>
        <fullName evidence="3">IS911, transposase orfA</fullName>
    </submittedName>
</protein>
<dbReference type="KEGG" id="pec:W5S_1283"/>
<organism evidence="3 4">
    <name type="scientific">Pectobacterium parmentieri</name>
    <dbReference type="NCBI Taxonomy" id="1905730"/>
    <lineage>
        <taxon>Bacteria</taxon>
        <taxon>Pseudomonadati</taxon>
        <taxon>Pseudomonadota</taxon>
        <taxon>Gammaproteobacteria</taxon>
        <taxon>Enterobacterales</taxon>
        <taxon>Pectobacteriaceae</taxon>
        <taxon>Pectobacterium</taxon>
    </lineage>
</organism>
<dbReference type="PATRIC" id="fig|1166016.3.peg.1300"/>
<evidence type="ECO:0000313" key="4">
    <source>
        <dbReference type="Proteomes" id="UP000008044"/>
    </source>
</evidence>
<dbReference type="SUPFAM" id="SSF46689">
    <property type="entry name" value="Homeodomain-like"/>
    <property type="match status" value="1"/>
</dbReference>
<dbReference type="RefSeq" id="WP_014699065.1">
    <property type="nucleotide sequence ID" value="NC_017845.1"/>
</dbReference>
<dbReference type="GO" id="GO:0004803">
    <property type="term" value="F:transposase activity"/>
    <property type="evidence" value="ECO:0007669"/>
    <property type="project" value="InterPro"/>
</dbReference>
<comment type="similarity">
    <text evidence="1">Belongs to the transposase 8 family.</text>
</comment>
<dbReference type="GO" id="GO:0006313">
    <property type="term" value="P:DNA transposition"/>
    <property type="evidence" value="ECO:0007669"/>
    <property type="project" value="InterPro"/>
</dbReference>
<dbReference type="HOGENOM" id="CLU_027402_33_0_6"/>
<dbReference type="Proteomes" id="UP000008044">
    <property type="component" value="Chromosome"/>
</dbReference>
<reference evidence="3 4" key="1">
    <citation type="journal article" date="2012" name="J. Bacteriol.">
        <title>Genome sequence of Pectobacterium sp. strain SCC3193.</title>
        <authorList>
            <person name="Koskinen J.P."/>
            <person name="Laine P."/>
            <person name="Niemi O."/>
            <person name="Nykyri J."/>
            <person name="Harjunpaa H."/>
            <person name="Auvinen P."/>
            <person name="Paulin L."/>
            <person name="Pirhonen M."/>
            <person name="Palva T."/>
            <person name="Holm L."/>
        </authorList>
    </citation>
    <scope>NUCLEOTIDE SEQUENCE [LARGE SCALE GENOMIC DNA]</scope>
    <source>
        <strain evidence="3 4">SCC3193</strain>
    </source>
</reference>
<proteinExistence type="inferred from homology"/>
<keyword evidence="2" id="KW-0175">Coiled coil</keyword>
<dbReference type="AlphaFoldDB" id="A0A0H3I1X5"/>
<dbReference type="InterPro" id="IPR002514">
    <property type="entry name" value="Transposase_8"/>
</dbReference>
<dbReference type="Gene3D" id="1.10.10.60">
    <property type="entry name" value="Homeodomain-like"/>
    <property type="match status" value="1"/>
</dbReference>
<dbReference type="GO" id="GO:0003677">
    <property type="term" value="F:DNA binding"/>
    <property type="evidence" value="ECO:0007669"/>
    <property type="project" value="InterPro"/>
</dbReference>
<dbReference type="STRING" id="1905730.W5S_1283"/>
<evidence type="ECO:0000313" key="3">
    <source>
        <dbReference type="EMBL" id="AFI89384.1"/>
    </source>
</evidence>